<dbReference type="OrthoDB" id="9768177at2"/>
<keyword evidence="2 8" id="KW-0813">Transport</keyword>
<dbReference type="Gene3D" id="2.170.130.10">
    <property type="entry name" value="TonB-dependent receptor, plug domain"/>
    <property type="match status" value="1"/>
</dbReference>
<dbReference type="PANTHER" id="PTHR30069">
    <property type="entry name" value="TONB-DEPENDENT OUTER MEMBRANE RECEPTOR"/>
    <property type="match status" value="1"/>
</dbReference>
<dbReference type="PROSITE" id="PS52016">
    <property type="entry name" value="TONB_DEPENDENT_REC_3"/>
    <property type="match status" value="1"/>
</dbReference>
<dbReference type="RefSeq" id="WP_141428178.1">
    <property type="nucleotide sequence ID" value="NZ_AP019736.1"/>
</dbReference>
<sequence length="1043" mass="116387">MQEILTLICRFRLPGRTRLFAALFAFGLLLTGGPATAGSSASADDGRTPRTGTVKDSRGNAVGGATIVIEGTTLGVTTDSEGGFSIDAAPEDVLLVNFIGYASQSVPVGVRSRFEIVLEESATAIDEVMVVGYGTRKKTTLTGSVVSVKGEEIASSPAIDVASSLAGRLPGLIVNARAGDPGAPDTQIFVRGRGTTGDNSALIIVDGVERGDISKINPNDIESINVLKDAEAAIYGSRAANGVILVTTKRGAKGRAVVNFSYDQGFQQPTRTPKMADSYTFASVANEMAVLRHSDPNSDPVLPYTPEDLAKFKAGKEPGYRTTDWYRRTMHKWVPQHRTNVSVSGGSDRINYFFSVGELMQRDRFKESSGKYRQYNVRSNIDVKIARSLTMGLNLAGTFDKRHVPYFSSTEMASHIFLYHPYWETYWPGTNYLKPLRGDQNWVNMVSDNAGYHDLENKKFQGTLFLKWEVPWVKGLMLEASGSYDTLHEYWKTFRTPSYVYHEDGEGGYVKKLDGMGPAKAQLTDRSEMSSQTYFFAKVSYKRSFGDHNLDALLGYEQTTTDGWYLEGSKTDFASPSLPVLNVGPADQTKWGLGGYSSENARQNVFARVNYDYKGKYMAQVTMRIDGSAIFPEEDRFGYFPSFSAGWRISEETFMKSADFIDNLKLRASWGMMGNDRVAAFQHMMTYNYGNNYVIGGSDVQGLQETRVPNPGITWEVSKTWNFGLEASFWNSRLWMEFDFFRSVRDHLLTTRNKSVPEYTGMTLPNENIGKVLNRGFELVIGHRNRVGEFGYSVTGNLNFARNKVLFIDEAPAAEPYQMLTGNPIGSTLFYEAIGIFQDQADLDSYPHMGGAQPGDLKFRDVNKDGVLDSKDRILVTQTKIPEITFGLNFTFNWKNFDLSLLFQGQQNSKFYMEGNEDFFKYMDDQWGNFLQWRADGRWIPGADNTHATQPRGGQSGVNTTDRNTHFMFSGNFLRFKNAELGYTLPSRIAEKLRMGGIRISLSANNICFLYDGLKDLGYDGEASSFWNYSICRTINVGINLTF</sequence>
<comment type="subcellular location">
    <subcellularLocation>
        <location evidence="1 8">Cell outer membrane</location>
        <topology evidence="1 8">Multi-pass membrane protein</topology>
    </subcellularLocation>
</comment>
<feature type="chain" id="PRO_5021377733" evidence="10">
    <location>
        <begin position="38"/>
        <end position="1043"/>
    </location>
</feature>
<feature type="region of interest" description="Disordered" evidence="9">
    <location>
        <begin position="37"/>
        <end position="57"/>
    </location>
</feature>
<organism evidence="12 13">
    <name type="scientific">Alistipes dispar</name>
    <dbReference type="NCBI Taxonomy" id="2585119"/>
    <lineage>
        <taxon>Bacteria</taxon>
        <taxon>Pseudomonadati</taxon>
        <taxon>Bacteroidota</taxon>
        <taxon>Bacteroidia</taxon>
        <taxon>Bacteroidales</taxon>
        <taxon>Rikenellaceae</taxon>
        <taxon>Alistipes</taxon>
    </lineage>
</organism>
<dbReference type="SUPFAM" id="SSF49464">
    <property type="entry name" value="Carboxypeptidase regulatory domain-like"/>
    <property type="match status" value="1"/>
</dbReference>
<evidence type="ECO:0000256" key="1">
    <source>
        <dbReference type="ARBA" id="ARBA00004571"/>
    </source>
</evidence>
<evidence type="ECO:0000313" key="13">
    <source>
        <dbReference type="Proteomes" id="UP000319374"/>
    </source>
</evidence>
<dbReference type="AlphaFoldDB" id="A0A4Y1X1I8"/>
<dbReference type="Pfam" id="PF13715">
    <property type="entry name" value="CarbopepD_reg_2"/>
    <property type="match status" value="1"/>
</dbReference>
<dbReference type="FunFam" id="2.170.130.10:FF:000003">
    <property type="entry name" value="SusC/RagA family TonB-linked outer membrane protein"/>
    <property type="match status" value="1"/>
</dbReference>
<gene>
    <name evidence="12" type="ORF">A5CPEGH6_09870</name>
</gene>
<comment type="similarity">
    <text evidence="8">Belongs to the TonB-dependent receptor family.</text>
</comment>
<feature type="signal peptide" evidence="10">
    <location>
        <begin position="1"/>
        <end position="37"/>
    </location>
</feature>
<keyword evidence="13" id="KW-1185">Reference proteome</keyword>
<protein>
    <submittedName>
        <fullName evidence="12">SusC/RagA family TonB-linked outer membrane protein</fullName>
    </submittedName>
</protein>
<dbReference type="GO" id="GO:0015344">
    <property type="term" value="F:siderophore uptake transmembrane transporter activity"/>
    <property type="evidence" value="ECO:0007669"/>
    <property type="project" value="TreeGrafter"/>
</dbReference>
<evidence type="ECO:0000256" key="3">
    <source>
        <dbReference type="ARBA" id="ARBA00022452"/>
    </source>
</evidence>
<dbReference type="NCBIfam" id="TIGR04057">
    <property type="entry name" value="SusC_RagA_signa"/>
    <property type="match status" value="1"/>
</dbReference>
<dbReference type="InterPro" id="IPR036942">
    <property type="entry name" value="Beta-barrel_TonB_sf"/>
</dbReference>
<dbReference type="KEGG" id="ada:A5CPEGH6_09870"/>
<dbReference type="EMBL" id="AP019736">
    <property type="protein sequence ID" value="BBL06349.1"/>
    <property type="molecule type" value="Genomic_DNA"/>
</dbReference>
<evidence type="ECO:0000256" key="2">
    <source>
        <dbReference type="ARBA" id="ARBA00022448"/>
    </source>
</evidence>
<dbReference type="InterPro" id="IPR037066">
    <property type="entry name" value="Plug_dom_sf"/>
</dbReference>
<evidence type="ECO:0000313" key="12">
    <source>
        <dbReference type="EMBL" id="BBL06349.1"/>
    </source>
</evidence>
<dbReference type="Pfam" id="PF07715">
    <property type="entry name" value="Plug"/>
    <property type="match status" value="1"/>
</dbReference>
<dbReference type="GO" id="GO:0044718">
    <property type="term" value="P:siderophore transmembrane transport"/>
    <property type="evidence" value="ECO:0007669"/>
    <property type="project" value="TreeGrafter"/>
</dbReference>
<reference evidence="13" key="1">
    <citation type="submission" date="2019-06" db="EMBL/GenBank/DDBJ databases">
        <title>Alistipes onderdonkii subsp. vulgaris subsp. nov., Alistipes dispar sp. nov. and Alistipes communis sp. nov., isolated from human faeces, and creation of Alistipes onderdonkii subsp. onderdonkii subsp. nov.</title>
        <authorList>
            <person name="Sakamoto M."/>
            <person name="Ikeyama N."/>
            <person name="Ogata Y."/>
            <person name="Suda W."/>
            <person name="Iino T."/>
            <person name="Hattori M."/>
            <person name="Ohkuma M."/>
        </authorList>
    </citation>
    <scope>NUCLEOTIDE SEQUENCE [LARGE SCALE GENOMIC DNA]</scope>
    <source>
        <strain evidence="13">5CPEGH6</strain>
    </source>
</reference>
<evidence type="ECO:0000256" key="4">
    <source>
        <dbReference type="ARBA" id="ARBA00022692"/>
    </source>
</evidence>
<dbReference type="Gene3D" id="2.60.40.1120">
    <property type="entry name" value="Carboxypeptidase-like, regulatory domain"/>
    <property type="match status" value="1"/>
</dbReference>
<evidence type="ECO:0000259" key="11">
    <source>
        <dbReference type="Pfam" id="PF07715"/>
    </source>
</evidence>
<dbReference type="SUPFAM" id="SSF56935">
    <property type="entry name" value="Porins"/>
    <property type="match status" value="1"/>
</dbReference>
<keyword evidence="4 8" id="KW-0812">Transmembrane</keyword>
<evidence type="ECO:0000256" key="9">
    <source>
        <dbReference type="SAM" id="MobiDB-lite"/>
    </source>
</evidence>
<evidence type="ECO:0000256" key="7">
    <source>
        <dbReference type="ARBA" id="ARBA00023237"/>
    </source>
</evidence>
<dbReference type="Proteomes" id="UP000319374">
    <property type="component" value="Chromosome"/>
</dbReference>
<dbReference type="GeneID" id="98672967"/>
<dbReference type="GO" id="GO:0009279">
    <property type="term" value="C:cell outer membrane"/>
    <property type="evidence" value="ECO:0007669"/>
    <property type="project" value="UniProtKB-SubCell"/>
</dbReference>
<keyword evidence="6 8" id="KW-0472">Membrane</keyword>
<name>A0A4Y1X1I8_9BACT</name>
<keyword evidence="7 8" id="KW-0998">Cell outer membrane</keyword>
<dbReference type="InterPro" id="IPR023996">
    <property type="entry name" value="TonB-dep_OMP_SusC/RagA"/>
</dbReference>
<dbReference type="Gene3D" id="2.40.170.20">
    <property type="entry name" value="TonB-dependent receptor, beta-barrel domain"/>
    <property type="match status" value="1"/>
</dbReference>
<feature type="compositionally biased region" description="Basic and acidic residues" evidence="9">
    <location>
        <begin position="44"/>
        <end position="57"/>
    </location>
</feature>
<feature type="domain" description="TonB-dependent receptor plug" evidence="11">
    <location>
        <begin position="138"/>
        <end position="243"/>
    </location>
</feature>
<dbReference type="InterPro" id="IPR039426">
    <property type="entry name" value="TonB-dep_rcpt-like"/>
</dbReference>
<accession>A0A4Y1X1I8</accession>
<dbReference type="InterPro" id="IPR008969">
    <property type="entry name" value="CarboxyPept-like_regulatory"/>
</dbReference>
<evidence type="ECO:0000256" key="5">
    <source>
        <dbReference type="ARBA" id="ARBA00022729"/>
    </source>
</evidence>
<dbReference type="InterPro" id="IPR012910">
    <property type="entry name" value="Plug_dom"/>
</dbReference>
<dbReference type="InterPro" id="IPR023997">
    <property type="entry name" value="TonB-dep_OMP_SusC/RagA_CS"/>
</dbReference>
<keyword evidence="3 8" id="KW-1134">Transmembrane beta strand</keyword>
<keyword evidence="5 10" id="KW-0732">Signal</keyword>
<proteinExistence type="inferred from homology"/>
<dbReference type="PANTHER" id="PTHR30069:SF29">
    <property type="entry name" value="HEMOGLOBIN AND HEMOGLOBIN-HAPTOGLOBIN-BINDING PROTEIN 1-RELATED"/>
    <property type="match status" value="1"/>
</dbReference>
<evidence type="ECO:0000256" key="6">
    <source>
        <dbReference type="ARBA" id="ARBA00023136"/>
    </source>
</evidence>
<evidence type="ECO:0000256" key="10">
    <source>
        <dbReference type="SAM" id="SignalP"/>
    </source>
</evidence>
<dbReference type="NCBIfam" id="TIGR04056">
    <property type="entry name" value="OMP_RagA_SusC"/>
    <property type="match status" value="1"/>
</dbReference>
<evidence type="ECO:0000256" key="8">
    <source>
        <dbReference type="PROSITE-ProRule" id="PRU01360"/>
    </source>
</evidence>